<accession>G4TML1</accession>
<dbReference type="OrthoDB" id="439993at2759"/>
<dbReference type="Proteomes" id="UP000007148">
    <property type="component" value="Unassembled WGS sequence"/>
</dbReference>
<comment type="caution">
    <text evidence="5">The sequence shown here is derived from an EMBL/GenBank/DDBJ whole genome shotgun (WGS) entry which is preliminary data.</text>
</comment>
<dbReference type="HOGENOM" id="CLU_022035_0_0_1"/>
<dbReference type="InParanoid" id="G4TML1"/>
<feature type="compositionally biased region" description="Polar residues" evidence="3">
    <location>
        <begin position="432"/>
        <end position="447"/>
    </location>
</feature>
<gene>
    <name evidence="5" type="ORF">PIIN_06493</name>
</gene>
<dbReference type="GO" id="GO:1904868">
    <property type="term" value="P:telomerase catalytic core complex assembly"/>
    <property type="evidence" value="ECO:0007669"/>
    <property type="project" value="InterPro"/>
</dbReference>
<protein>
    <recommendedName>
        <fullName evidence="4">XRRM domain-containing protein</fullName>
    </recommendedName>
</protein>
<keyword evidence="6" id="KW-1185">Reference proteome</keyword>
<feature type="compositionally biased region" description="Basic and acidic residues" evidence="3">
    <location>
        <begin position="38"/>
        <end position="47"/>
    </location>
</feature>
<feature type="compositionally biased region" description="Low complexity" evidence="3">
    <location>
        <begin position="48"/>
        <end position="65"/>
    </location>
</feature>
<dbReference type="STRING" id="1109443.G4TML1"/>
<dbReference type="Gene3D" id="3.30.70.330">
    <property type="match status" value="1"/>
</dbReference>
<dbReference type="OMA" id="TCYLRLA"/>
<dbReference type="eggNOG" id="ENOG502SDHI">
    <property type="taxonomic scope" value="Eukaryota"/>
</dbReference>
<dbReference type="Pfam" id="PF19977">
    <property type="entry name" value="xRRM"/>
    <property type="match status" value="1"/>
</dbReference>
<name>G4TML1_SERID</name>
<feature type="compositionally biased region" description="Low complexity" evidence="3">
    <location>
        <begin position="418"/>
        <end position="429"/>
    </location>
</feature>
<feature type="region of interest" description="Disordered" evidence="3">
    <location>
        <begin position="20"/>
        <end position="94"/>
    </location>
</feature>
<feature type="region of interest" description="Disordered" evidence="3">
    <location>
        <begin position="637"/>
        <end position="663"/>
    </location>
</feature>
<dbReference type="GO" id="GO:1990904">
    <property type="term" value="C:ribonucleoprotein complex"/>
    <property type="evidence" value="ECO:0007669"/>
    <property type="project" value="UniProtKB-UniRule"/>
</dbReference>
<reference evidence="5 6" key="1">
    <citation type="journal article" date="2011" name="PLoS Pathog.">
        <title>Endophytic Life Strategies Decoded by Genome and Transcriptome Analyses of the Mutualistic Root Symbiont Piriformospora indica.</title>
        <authorList>
            <person name="Zuccaro A."/>
            <person name="Lahrmann U."/>
            <person name="Guldener U."/>
            <person name="Langen G."/>
            <person name="Pfiffi S."/>
            <person name="Biedenkopf D."/>
            <person name="Wong P."/>
            <person name="Samans B."/>
            <person name="Grimm C."/>
            <person name="Basiewicz M."/>
            <person name="Murat C."/>
            <person name="Martin F."/>
            <person name="Kogel K.H."/>
        </authorList>
    </citation>
    <scope>NUCLEOTIDE SEQUENCE [LARGE SCALE GENOMIC DNA]</scope>
    <source>
        <strain evidence="5 6">DSM 11827</strain>
    </source>
</reference>
<evidence type="ECO:0000256" key="1">
    <source>
        <dbReference type="ARBA" id="ARBA00022884"/>
    </source>
</evidence>
<dbReference type="InterPro" id="IPR045537">
    <property type="entry name" value="Lar7_xRRM"/>
</dbReference>
<proteinExistence type="predicted"/>
<evidence type="ECO:0000259" key="4">
    <source>
        <dbReference type="PROSITE" id="PS51939"/>
    </source>
</evidence>
<dbReference type="EMBL" id="CAFZ01000170">
    <property type="protein sequence ID" value="CCA72556.1"/>
    <property type="molecule type" value="Genomic_DNA"/>
</dbReference>
<evidence type="ECO:0000313" key="5">
    <source>
        <dbReference type="EMBL" id="CCA72556.1"/>
    </source>
</evidence>
<organism evidence="5 6">
    <name type="scientific">Serendipita indica (strain DSM 11827)</name>
    <name type="common">Root endophyte fungus</name>
    <name type="synonym">Piriformospora indica</name>
    <dbReference type="NCBI Taxonomy" id="1109443"/>
    <lineage>
        <taxon>Eukaryota</taxon>
        <taxon>Fungi</taxon>
        <taxon>Dikarya</taxon>
        <taxon>Basidiomycota</taxon>
        <taxon>Agaricomycotina</taxon>
        <taxon>Agaricomycetes</taxon>
        <taxon>Sebacinales</taxon>
        <taxon>Serendipitaceae</taxon>
        <taxon>Serendipita</taxon>
    </lineage>
</organism>
<feature type="region of interest" description="Disordered" evidence="3">
    <location>
        <begin position="418"/>
        <end position="473"/>
    </location>
</feature>
<keyword evidence="1 2" id="KW-0694">RNA-binding</keyword>
<dbReference type="InterPro" id="IPR014886">
    <property type="entry name" value="La_xRRM"/>
</dbReference>
<evidence type="ECO:0000256" key="2">
    <source>
        <dbReference type="PROSITE-ProRule" id="PRU01288"/>
    </source>
</evidence>
<dbReference type="InterPro" id="IPR012677">
    <property type="entry name" value="Nucleotide-bd_a/b_plait_sf"/>
</dbReference>
<evidence type="ECO:0000313" key="6">
    <source>
        <dbReference type="Proteomes" id="UP000007148"/>
    </source>
</evidence>
<feature type="domain" description="XRRM" evidence="4">
    <location>
        <begin position="476"/>
        <end position="649"/>
    </location>
</feature>
<dbReference type="GO" id="GO:0070034">
    <property type="term" value="F:telomerase RNA binding"/>
    <property type="evidence" value="ECO:0007669"/>
    <property type="project" value="InterPro"/>
</dbReference>
<feature type="compositionally biased region" description="Basic and acidic residues" evidence="3">
    <location>
        <begin position="463"/>
        <end position="473"/>
    </location>
</feature>
<evidence type="ECO:0000256" key="3">
    <source>
        <dbReference type="SAM" id="MobiDB-lite"/>
    </source>
</evidence>
<dbReference type="AlphaFoldDB" id="G4TML1"/>
<sequence>MSNLLLPRGVAAKRAAAAAAKPLEGSAKIDGMQIDVDTPPKIDESRKSTVSGSHPLSSPSTTHPLNPQSTDISKVGRWKDRDQDTTHVKKIQRKPIKPLKPHEIAVLVETAMSDYALWENVNLRRYASDKNTSGYVALSRLLNESSIVVASGATLSEGSILQALKDFGTGAVELQLKVVPAPSSGARFKYATSSAGSYNIRRVDWKSLRYKTEPSSGSTKEMSEAGDFWKRSQEDWERSTIYIENLPRNHWSLPGALAFMRSLTNDINQRSEQAIIMDDESSSSTATFRIQHLELPTHAKAVEGDIPLCKGFAFVTFSSVEEAERLASRWPWYTTHIQGNDEKGVEDSDEDSDIGDELMNLDLSEENNEHKIAVKEATESGFRSMTYHRWTELKNEYTARQDALYEAMRRGISTSSTAATTFRTTQGAAESVSIQTTGSTQPTQNGSRGREIPPHLAPTPQRSVHDPLKKRDQDSDYPHGCLLFIKNVHPQTNKTALKSLFSHILNIAFGSTTTIAPSSSGQGASNSRVDYVDWSKGMSSCHLRLTHPSIARALSTYLGSHNLVQATGEDTVGTPIASSSKPTMSIGDADMTRPLVAELVQGRAEEIYWSKIPEKIRNAAIVKLNKIEVEMALAHGIDGPRGSSVENDEETTAEERKKRRKKA</sequence>
<feature type="compositionally biased region" description="Basic and acidic residues" evidence="3">
    <location>
        <begin position="77"/>
        <end position="87"/>
    </location>
</feature>
<dbReference type="PROSITE" id="PS51939">
    <property type="entry name" value="XRRM"/>
    <property type="match status" value="1"/>
</dbReference>